<keyword evidence="2" id="KW-1185">Reference proteome</keyword>
<evidence type="ECO:0000313" key="1">
    <source>
        <dbReference type="EMBL" id="KEQ98380.1"/>
    </source>
</evidence>
<dbReference type="InParanoid" id="A0A074YL14"/>
<dbReference type="EMBL" id="KL584752">
    <property type="protein sequence ID" value="KEQ98380.1"/>
    <property type="molecule type" value="Genomic_DNA"/>
</dbReference>
<name>A0A074YL14_AURSE</name>
<evidence type="ECO:0000313" key="2">
    <source>
        <dbReference type="Proteomes" id="UP000030641"/>
    </source>
</evidence>
<accession>A0A074YL14</accession>
<dbReference type="RefSeq" id="XP_013346850.1">
    <property type="nucleotide sequence ID" value="XM_013491396.1"/>
</dbReference>
<gene>
    <name evidence="1" type="ORF">AUEXF2481DRAFT_36891</name>
</gene>
<protein>
    <submittedName>
        <fullName evidence="1">Uncharacterized protein</fullName>
    </submittedName>
</protein>
<dbReference type="AlphaFoldDB" id="A0A074YL14"/>
<dbReference type="HOGENOM" id="CLU_2440483_0_0_1"/>
<reference evidence="1 2" key="1">
    <citation type="journal article" date="2014" name="BMC Genomics">
        <title>Genome sequencing of four Aureobasidium pullulans varieties: biotechnological potential, stress tolerance, and description of new species.</title>
        <authorList>
            <person name="Gostin Ar C."/>
            <person name="Ohm R.A."/>
            <person name="Kogej T."/>
            <person name="Sonjak S."/>
            <person name="Turk M."/>
            <person name="Zajc J."/>
            <person name="Zalar P."/>
            <person name="Grube M."/>
            <person name="Sun H."/>
            <person name="Han J."/>
            <person name="Sharma A."/>
            <person name="Chiniquy J."/>
            <person name="Ngan C.Y."/>
            <person name="Lipzen A."/>
            <person name="Barry K."/>
            <person name="Grigoriev I.V."/>
            <person name="Gunde-Cimerman N."/>
        </authorList>
    </citation>
    <scope>NUCLEOTIDE SEQUENCE [LARGE SCALE GENOMIC DNA]</scope>
    <source>
        <strain evidence="1 2">EXF-2481</strain>
    </source>
</reference>
<sequence>MNLAKRYQIVASPPYRWRRLSSIDHDTLINLGFDADRYNIKERACLVSTDQGEVTIQETVREFVPLMTYHPWMGEDAFLHAQRVPSSNAI</sequence>
<organism evidence="1 2">
    <name type="scientific">Aureobasidium subglaciale (strain EXF-2481)</name>
    <name type="common">Aureobasidium pullulans var. subglaciale</name>
    <dbReference type="NCBI Taxonomy" id="1043005"/>
    <lineage>
        <taxon>Eukaryota</taxon>
        <taxon>Fungi</taxon>
        <taxon>Dikarya</taxon>
        <taxon>Ascomycota</taxon>
        <taxon>Pezizomycotina</taxon>
        <taxon>Dothideomycetes</taxon>
        <taxon>Dothideomycetidae</taxon>
        <taxon>Dothideales</taxon>
        <taxon>Saccotheciaceae</taxon>
        <taxon>Aureobasidium</taxon>
    </lineage>
</organism>
<dbReference type="GeneID" id="25365696"/>
<dbReference type="Proteomes" id="UP000030641">
    <property type="component" value="Unassembled WGS sequence"/>
</dbReference>
<proteinExistence type="predicted"/>